<gene>
    <name evidence="2" type="ORF">ACJRO7_026048</name>
</gene>
<evidence type="ECO:0000313" key="2">
    <source>
        <dbReference type="EMBL" id="KAL3737218.1"/>
    </source>
</evidence>
<dbReference type="InterPro" id="IPR057135">
    <property type="entry name" value="At4g27190-like_LRR"/>
</dbReference>
<sequence length="130" mass="14205">MEITQGIGRAPNFCFPSLVEVGCSRCGFLDLSWLVHAPKLQSLMVAHCNSMEKIIRDGIAREGLAASGLFSRLQCLGLLDLPKLKSICDHTLSFPQGVDFKIQDCPGLRKLPLESNGVRGSFSIDGDRGW</sequence>
<keyword evidence="3" id="KW-1185">Reference proteome</keyword>
<protein>
    <recommendedName>
        <fullName evidence="1">Disease resistance protein At4g27190-like leucine-rich repeats domain-containing protein</fullName>
    </recommendedName>
</protein>
<name>A0ABD3KC42_EUCGL</name>
<organism evidence="2 3">
    <name type="scientific">Eucalyptus globulus</name>
    <name type="common">Tasmanian blue gum</name>
    <dbReference type="NCBI Taxonomy" id="34317"/>
    <lineage>
        <taxon>Eukaryota</taxon>
        <taxon>Viridiplantae</taxon>
        <taxon>Streptophyta</taxon>
        <taxon>Embryophyta</taxon>
        <taxon>Tracheophyta</taxon>
        <taxon>Spermatophyta</taxon>
        <taxon>Magnoliopsida</taxon>
        <taxon>eudicotyledons</taxon>
        <taxon>Gunneridae</taxon>
        <taxon>Pentapetalae</taxon>
        <taxon>rosids</taxon>
        <taxon>malvids</taxon>
        <taxon>Myrtales</taxon>
        <taxon>Myrtaceae</taxon>
        <taxon>Myrtoideae</taxon>
        <taxon>Eucalypteae</taxon>
        <taxon>Eucalyptus</taxon>
    </lineage>
</organism>
<dbReference type="Gene3D" id="3.80.10.10">
    <property type="entry name" value="Ribonuclease Inhibitor"/>
    <property type="match status" value="1"/>
</dbReference>
<dbReference type="Proteomes" id="UP001634007">
    <property type="component" value="Unassembled WGS sequence"/>
</dbReference>
<evidence type="ECO:0000313" key="3">
    <source>
        <dbReference type="Proteomes" id="UP001634007"/>
    </source>
</evidence>
<dbReference type="EMBL" id="JBJKBG010000006">
    <property type="protein sequence ID" value="KAL3737218.1"/>
    <property type="molecule type" value="Genomic_DNA"/>
</dbReference>
<dbReference type="AlphaFoldDB" id="A0ABD3KC42"/>
<evidence type="ECO:0000259" key="1">
    <source>
        <dbReference type="Pfam" id="PF23247"/>
    </source>
</evidence>
<dbReference type="SUPFAM" id="SSF52047">
    <property type="entry name" value="RNI-like"/>
    <property type="match status" value="1"/>
</dbReference>
<dbReference type="InterPro" id="IPR032675">
    <property type="entry name" value="LRR_dom_sf"/>
</dbReference>
<feature type="domain" description="Disease resistance protein At4g27190-like leucine-rich repeats" evidence="1">
    <location>
        <begin position="2"/>
        <end position="111"/>
    </location>
</feature>
<dbReference type="Pfam" id="PF23247">
    <property type="entry name" value="LRR_RPS2"/>
    <property type="match status" value="1"/>
</dbReference>
<reference evidence="2 3" key="1">
    <citation type="submission" date="2024-11" db="EMBL/GenBank/DDBJ databases">
        <title>Chromosome-level genome assembly of Eucalyptus globulus Labill. provides insights into its genome evolution.</title>
        <authorList>
            <person name="Li X."/>
        </authorList>
    </citation>
    <scope>NUCLEOTIDE SEQUENCE [LARGE SCALE GENOMIC DNA]</scope>
    <source>
        <strain evidence="2">CL2024</strain>
        <tissue evidence="2">Fresh tender leaves</tissue>
    </source>
</reference>
<comment type="caution">
    <text evidence="2">The sequence shown here is derived from an EMBL/GenBank/DDBJ whole genome shotgun (WGS) entry which is preliminary data.</text>
</comment>
<proteinExistence type="predicted"/>
<accession>A0ABD3KC42</accession>